<dbReference type="Proteomes" id="UP000061432">
    <property type="component" value="Chromosome"/>
</dbReference>
<dbReference type="InterPro" id="IPR027275">
    <property type="entry name" value="PRC-brl_dom"/>
</dbReference>
<feature type="compositionally biased region" description="Low complexity" evidence="1">
    <location>
        <begin position="108"/>
        <end position="129"/>
    </location>
</feature>
<evidence type="ECO:0000259" key="2">
    <source>
        <dbReference type="Pfam" id="PF05239"/>
    </source>
</evidence>
<evidence type="ECO:0000313" key="3">
    <source>
        <dbReference type="EMBL" id="BAQ46019.1"/>
    </source>
</evidence>
<feature type="compositionally biased region" description="Low complexity" evidence="1">
    <location>
        <begin position="137"/>
        <end position="150"/>
    </location>
</feature>
<feature type="compositionally biased region" description="Low complexity" evidence="1">
    <location>
        <begin position="284"/>
        <end position="315"/>
    </location>
</feature>
<feature type="region of interest" description="Disordered" evidence="1">
    <location>
        <begin position="87"/>
        <end position="179"/>
    </location>
</feature>
<reference evidence="3 4" key="1">
    <citation type="journal article" date="2015" name="Genome Announc.">
        <title>Complete Genome Sequence of Methylobacterium aquaticum Strain 22A, Isolated from Racomitrium japonicum Moss.</title>
        <authorList>
            <person name="Tani A."/>
            <person name="Ogura Y."/>
            <person name="Hayashi T."/>
            <person name="Kimbara K."/>
        </authorList>
    </citation>
    <scope>NUCLEOTIDE SEQUENCE [LARGE SCALE GENOMIC DNA]</scope>
    <source>
        <strain evidence="3 4">MA-22A</strain>
    </source>
</reference>
<dbReference type="Gene3D" id="2.30.30.240">
    <property type="entry name" value="PRC-barrel domain"/>
    <property type="match status" value="1"/>
</dbReference>
<sequence length="321" mass="31768">MSARRLDRGGDAPARLPLPPRPHTFAAFVPHPGASPGSARPELPASAAVARGMRRMTLREACLPGTLRLILTACAVLSVAGAAHAQQGSAPSDAGKPPAAAPAPAAQPPAVQAPAPAAQAPASPAASPAPAAPANPPAATQAPMPQAPAAQAPPAPTAPPAAQAPAIPPGTPATVLDTQDYDSVIGKPVRSAAAEDMGRIIDIIVDRDGKPRAAIIDFGGFLGVGSRKIAVDWRALHFSADNKPGRAVLQLNRNQVRVSPEYKPGDPIVVLGPAGPVPSPAAPAPTAAAPAGTATPPAAATAPAAPTPDADQAAARNPPDK</sequence>
<feature type="compositionally biased region" description="Basic and acidic residues" evidence="1">
    <location>
        <begin position="1"/>
        <end position="10"/>
    </location>
</feature>
<reference evidence="4" key="2">
    <citation type="submission" date="2015-01" db="EMBL/GenBank/DDBJ databases">
        <title>Complete genome sequence of Methylobacterium aquaticum strain 22A.</title>
        <authorList>
            <person name="Tani A."/>
            <person name="Ogura Y."/>
            <person name="Hayashi T."/>
        </authorList>
    </citation>
    <scope>NUCLEOTIDE SEQUENCE [LARGE SCALE GENOMIC DNA]</scope>
    <source>
        <strain evidence="4">MA-22A</strain>
    </source>
</reference>
<gene>
    <name evidence="3" type="ORF">Maq22A_c14135</name>
</gene>
<dbReference type="KEGG" id="maqu:Maq22A_c14135"/>
<dbReference type="PATRIC" id="fig|270351.10.peg.2720"/>
<proteinExistence type="predicted"/>
<feature type="region of interest" description="Disordered" evidence="1">
    <location>
        <begin position="1"/>
        <end position="21"/>
    </location>
</feature>
<name>A0A0C6FLG4_9HYPH</name>
<evidence type="ECO:0000313" key="4">
    <source>
        <dbReference type="Proteomes" id="UP000061432"/>
    </source>
</evidence>
<dbReference type="AlphaFoldDB" id="A0A0C6FLG4"/>
<dbReference type="PRINTS" id="PR01217">
    <property type="entry name" value="PRICHEXTENSN"/>
</dbReference>
<dbReference type="InterPro" id="IPR011033">
    <property type="entry name" value="PRC_barrel-like_sf"/>
</dbReference>
<feature type="region of interest" description="Disordered" evidence="1">
    <location>
        <begin position="272"/>
        <end position="321"/>
    </location>
</feature>
<dbReference type="Pfam" id="PF05239">
    <property type="entry name" value="PRC"/>
    <property type="match status" value="1"/>
</dbReference>
<dbReference type="STRING" id="270351.Maq22A_c14135"/>
<accession>A0A0C6FLG4</accession>
<dbReference type="SUPFAM" id="SSF50346">
    <property type="entry name" value="PRC-barrel domain"/>
    <property type="match status" value="1"/>
</dbReference>
<dbReference type="EMBL" id="AP014704">
    <property type="protein sequence ID" value="BAQ46019.1"/>
    <property type="molecule type" value="Genomic_DNA"/>
</dbReference>
<dbReference type="PANTHER" id="PTHR36505:SF1">
    <property type="entry name" value="BLR1072 PROTEIN"/>
    <property type="match status" value="1"/>
</dbReference>
<organism evidence="3 4">
    <name type="scientific">Methylobacterium aquaticum</name>
    <dbReference type="NCBI Taxonomy" id="270351"/>
    <lineage>
        <taxon>Bacteria</taxon>
        <taxon>Pseudomonadati</taxon>
        <taxon>Pseudomonadota</taxon>
        <taxon>Alphaproteobacteria</taxon>
        <taxon>Hyphomicrobiales</taxon>
        <taxon>Methylobacteriaceae</taxon>
        <taxon>Methylobacterium</taxon>
    </lineage>
</organism>
<protein>
    <recommendedName>
        <fullName evidence="2">PRC-barrel domain-containing protein</fullName>
    </recommendedName>
</protein>
<feature type="domain" description="PRC-barrel" evidence="2">
    <location>
        <begin position="181"/>
        <end position="239"/>
    </location>
</feature>
<dbReference type="PANTHER" id="PTHR36505">
    <property type="entry name" value="BLR1072 PROTEIN"/>
    <property type="match status" value="1"/>
</dbReference>
<evidence type="ECO:0000256" key="1">
    <source>
        <dbReference type="SAM" id="MobiDB-lite"/>
    </source>
</evidence>